<sequence>MLIILHRVVQQIGCVILLNVPSLDNLKLEFGLDTFWQQKSEYRAKSQVEKLDFTCIRRCGTEAYQPLSSQRLGCGGSKVYWDGRESVRSPRNQRRKLSVRYDAVRPAGVARTFSHARPSRVWESLIYANRHDVFGMLMTFGFELVWNSNDDFTVDVFLRDYCMYNVYFNSIHFGFIDPTRTALTKHRKRKKEQNEQYYERDELSDTVINVLMNERVLRPGAYAFLESGPIAKTNKHISVILICPILPLGLDHMIGTEQYKKGQHGWNREVKSSSSEYLKRRVSSLTQFTLYDRRILYRDVRSSPTLDICTIMVSMIFNVEARLKRKRTFKNKLYHGVDLKQHYYWIIDDYSLCVQLQLQLLSFLELSREKETKRLKNFHKTRINENTHLLIISSLLSNNISQLPPTTTVTMLSVSISLDVRREESG</sequence>
<dbReference type="AlphaFoldDB" id="A0A0M9A5J5"/>
<accession>A0A0M9A5J5</accession>
<evidence type="ECO:0000313" key="2">
    <source>
        <dbReference type="Proteomes" id="UP000053105"/>
    </source>
</evidence>
<keyword evidence="2" id="KW-1185">Reference proteome</keyword>
<reference evidence="1 2" key="1">
    <citation type="submission" date="2015-07" db="EMBL/GenBank/DDBJ databases">
        <title>The genome of Melipona quadrifasciata.</title>
        <authorList>
            <person name="Pan H."/>
            <person name="Kapheim K."/>
        </authorList>
    </citation>
    <scope>NUCLEOTIDE SEQUENCE [LARGE SCALE GENOMIC DNA]</scope>
    <source>
        <strain evidence="1">0111107301</strain>
        <tissue evidence="1">Whole body</tissue>
    </source>
</reference>
<name>A0A0M9A5J5_9HYME</name>
<proteinExistence type="predicted"/>
<gene>
    <name evidence="1" type="ORF">WN51_11724</name>
</gene>
<organism evidence="1 2">
    <name type="scientific">Melipona quadrifasciata</name>
    <dbReference type="NCBI Taxonomy" id="166423"/>
    <lineage>
        <taxon>Eukaryota</taxon>
        <taxon>Metazoa</taxon>
        <taxon>Ecdysozoa</taxon>
        <taxon>Arthropoda</taxon>
        <taxon>Hexapoda</taxon>
        <taxon>Insecta</taxon>
        <taxon>Pterygota</taxon>
        <taxon>Neoptera</taxon>
        <taxon>Endopterygota</taxon>
        <taxon>Hymenoptera</taxon>
        <taxon>Apocrita</taxon>
        <taxon>Aculeata</taxon>
        <taxon>Apoidea</taxon>
        <taxon>Anthophila</taxon>
        <taxon>Apidae</taxon>
        <taxon>Melipona</taxon>
    </lineage>
</organism>
<dbReference type="Proteomes" id="UP000053105">
    <property type="component" value="Unassembled WGS sequence"/>
</dbReference>
<dbReference type="EMBL" id="KQ435750">
    <property type="protein sequence ID" value="KOX76393.1"/>
    <property type="molecule type" value="Genomic_DNA"/>
</dbReference>
<evidence type="ECO:0000313" key="1">
    <source>
        <dbReference type="EMBL" id="KOX76393.1"/>
    </source>
</evidence>
<protein>
    <submittedName>
        <fullName evidence="1">Uncharacterized protein</fullName>
    </submittedName>
</protein>